<evidence type="ECO:0000256" key="5">
    <source>
        <dbReference type="SAM" id="SignalP"/>
    </source>
</evidence>
<comment type="function">
    <text evidence="4">Part of the outer membrane protein assembly complex, which is involved in assembly and insertion of beta-barrel proteins into the outer membrane.</text>
</comment>
<comment type="subunit">
    <text evidence="4">Part of the Bam complex.</text>
</comment>
<dbReference type="Proteomes" id="UP001318321">
    <property type="component" value="Unassembled WGS sequence"/>
</dbReference>
<dbReference type="NCBIfam" id="TIGR03300">
    <property type="entry name" value="assembly_YfgL"/>
    <property type="match status" value="1"/>
</dbReference>
<evidence type="ECO:0000256" key="2">
    <source>
        <dbReference type="ARBA" id="ARBA00023136"/>
    </source>
</evidence>
<dbReference type="InterPro" id="IPR017687">
    <property type="entry name" value="BamB"/>
</dbReference>
<dbReference type="RefSeq" id="WP_167113787.1">
    <property type="nucleotide sequence ID" value="NZ_JAAQTO010000024.1"/>
</dbReference>
<feature type="domain" description="Pyrrolo-quinoline quinone repeat" evidence="6">
    <location>
        <begin position="87"/>
        <end position="319"/>
    </location>
</feature>
<evidence type="ECO:0000256" key="4">
    <source>
        <dbReference type="HAMAP-Rule" id="MF_00923"/>
    </source>
</evidence>
<dbReference type="PROSITE" id="PS51257">
    <property type="entry name" value="PROKAR_LIPOPROTEIN"/>
    <property type="match status" value="1"/>
</dbReference>
<name>A0ABX0PR09_9GAMM</name>
<comment type="caution">
    <text evidence="7">The sequence shown here is derived from an EMBL/GenBank/DDBJ whole genome shotgun (WGS) entry which is preliminary data.</text>
</comment>
<dbReference type="PANTHER" id="PTHR34512">
    <property type="entry name" value="CELL SURFACE PROTEIN"/>
    <property type="match status" value="1"/>
</dbReference>
<dbReference type="InterPro" id="IPR011047">
    <property type="entry name" value="Quinoprotein_ADH-like_sf"/>
</dbReference>
<dbReference type="InterPro" id="IPR015943">
    <property type="entry name" value="WD40/YVTN_repeat-like_dom_sf"/>
</dbReference>
<dbReference type="InterPro" id="IPR002372">
    <property type="entry name" value="PQQ_rpt_dom"/>
</dbReference>
<evidence type="ECO:0000313" key="8">
    <source>
        <dbReference type="Proteomes" id="UP001318321"/>
    </source>
</evidence>
<gene>
    <name evidence="4 7" type="primary">bamB</name>
    <name evidence="7" type="ORF">HBJ55_10125</name>
</gene>
<accession>A0ABX0PR09</accession>
<keyword evidence="1 4" id="KW-0732">Signal</keyword>
<dbReference type="InterPro" id="IPR018391">
    <property type="entry name" value="PQQ_b-propeller_rpt"/>
</dbReference>
<keyword evidence="3 4" id="KW-0998">Cell outer membrane</keyword>
<evidence type="ECO:0000256" key="3">
    <source>
        <dbReference type="ARBA" id="ARBA00023237"/>
    </source>
</evidence>
<evidence type="ECO:0000259" key="6">
    <source>
        <dbReference type="Pfam" id="PF13360"/>
    </source>
</evidence>
<dbReference type="PANTHER" id="PTHR34512:SF30">
    <property type="entry name" value="OUTER MEMBRANE PROTEIN ASSEMBLY FACTOR BAMB"/>
    <property type="match status" value="1"/>
</dbReference>
<evidence type="ECO:0000313" key="7">
    <source>
        <dbReference type="EMBL" id="NIC05781.1"/>
    </source>
</evidence>
<dbReference type="Gene3D" id="2.130.10.10">
    <property type="entry name" value="YVTN repeat-like/Quinoprotein amine dehydrogenase"/>
    <property type="match status" value="1"/>
</dbReference>
<dbReference type="HAMAP" id="MF_00923">
    <property type="entry name" value="OM_assembly_BamB"/>
    <property type="match status" value="1"/>
</dbReference>
<keyword evidence="4" id="KW-0564">Palmitate</keyword>
<keyword evidence="2 4" id="KW-0472">Membrane</keyword>
<keyword evidence="4" id="KW-0449">Lipoprotein</keyword>
<dbReference type="SMART" id="SM00564">
    <property type="entry name" value="PQQ"/>
    <property type="match status" value="7"/>
</dbReference>
<sequence>MKTTFTRQSFLVRKSSLVLAATLALGLLAGCANKAEPRYSPKELQRFEASAELDTDWREQVGKGLGRATYPIAPSLDNGVIYSADERGRVMAMDAQSGERRWQTDLEVGVSSGLTAVAGQVYLGTRNGEVLALSQSSGDVSWRARVSSEVLAPPQPNNELLIVQSVDGTVTALDRLTGRERWVHTTTEPALTLRGTGTPTVIDPVTFAGFANGRLVTLDNRSGQPLWERRIAVPRGRSEIDRMVDLGGQPVLTPDGRLFVTSYNGRLVALEAPSGEVLWEREHSSFQTPVLVGDRLFTVNEASHVIAFDARSGEELWRNRDLEGRWLTSPAFADGNVVVGDFEGYLHLLDIQDGSFTARKKVDGSGISLRPITDSRRIYVLANDGRLEALEINR</sequence>
<evidence type="ECO:0000256" key="1">
    <source>
        <dbReference type="ARBA" id="ARBA00022729"/>
    </source>
</evidence>
<comment type="subcellular location">
    <subcellularLocation>
        <location evidence="4">Cell outer membrane</location>
        <topology evidence="4">Lipid-anchor</topology>
    </subcellularLocation>
</comment>
<feature type="chain" id="PRO_5045500053" description="Outer membrane protein assembly factor BamB" evidence="5">
    <location>
        <begin position="35"/>
        <end position="394"/>
    </location>
</feature>
<organism evidence="7 8">
    <name type="scientific">Billgrantia bachuensis</name>
    <dbReference type="NCBI Taxonomy" id="2717286"/>
    <lineage>
        <taxon>Bacteria</taxon>
        <taxon>Pseudomonadati</taxon>
        <taxon>Pseudomonadota</taxon>
        <taxon>Gammaproteobacteria</taxon>
        <taxon>Oceanospirillales</taxon>
        <taxon>Halomonadaceae</taxon>
        <taxon>Billgrantia</taxon>
    </lineage>
</organism>
<protein>
    <recommendedName>
        <fullName evidence="4">Outer membrane protein assembly factor BamB</fullName>
    </recommendedName>
</protein>
<dbReference type="Pfam" id="PF13360">
    <property type="entry name" value="PQQ_2"/>
    <property type="match status" value="1"/>
</dbReference>
<dbReference type="EMBL" id="JAAQTO010000024">
    <property type="protein sequence ID" value="NIC05781.1"/>
    <property type="molecule type" value="Genomic_DNA"/>
</dbReference>
<dbReference type="SUPFAM" id="SSF50998">
    <property type="entry name" value="Quinoprotein alcohol dehydrogenase-like"/>
    <property type="match status" value="1"/>
</dbReference>
<feature type="signal peptide" evidence="5">
    <location>
        <begin position="1"/>
        <end position="34"/>
    </location>
</feature>
<comment type="similarity">
    <text evidence="4">Belongs to the BamB family.</text>
</comment>
<reference evidence="7 8" key="1">
    <citation type="submission" date="2020-03" db="EMBL/GenBank/DDBJ databases">
        <title>Identification of Halomonas strains.</title>
        <authorList>
            <person name="Xiao Z."/>
            <person name="Dong F."/>
            <person name="Wang Z."/>
            <person name="Zhao J.-Y."/>
        </authorList>
    </citation>
    <scope>NUCLEOTIDE SEQUENCE [LARGE SCALE GENOMIC DNA]</scope>
    <source>
        <strain evidence="7 8">DX6</strain>
    </source>
</reference>
<proteinExistence type="inferred from homology"/>
<keyword evidence="8" id="KW-1185">Reference proteome</keyword>